<reference evidence="2 3" key="1">
    <citation type="journal article" date="2019" name="Nat. Microbiol.">
        <title>Mediterranean grassland soil C-N compound turnover is dependent on rainfall and depth, and is mediated by genomically divergent microorganisms.</title>
        <authorList>
            <person name="Diamond S."/>
            <person name="Andeer P.F."/>
            <person name="Li Z."/>
            <person name="Crits-Christoph A."/>
            <person name="Burstein D."/>
            <person name="Anantharaman K."/>
            <person name="Lane K.R."/>
            <person name="Thomas B.C."/>
            <person name="Pan C."/>
            <person name="Northen T.R."/>
            <person name="Banfield J.F."/>
        </authorList>
    </citation>
    <scope>NUCLEOTIDE SEQUENCE [LARGE SCALE GENOMIC DNA]</scope>
    <source>
        <strain evidence="2">NP_4</strain>
    </source>
</reference>
<proteinExistence type="predicted"/>
<dbReference type="InterPro" id="IPR001054">
    <property type="entry name" value="A/G_cyclase"/>
</dbReference>
<dbReference type="InterPro" id="IPR029787">
    <property type="entry name" value="Nucleotide_cyclase"/>
</dbReference>
<evidence type="ECO:0000313" key="3">
    <source>
        <dbReference type="Proteomes" id="UP000319353"/>
    </source>
</evidence>
<comment type="caution">
    <text evidence="2">The sequence shown here is derived from an EMBL/GenBank/DDBJ whole genome shotgun (WGS) entry which is preliminary data.</text>
</comment>
<dbReference type="Gene3D" id="3.30.70.1230">
    <property type="entry name" value="Nucleotide cyclase"/>
    <property type="match status" value="1"/>
</dbReference>
<accession>A0A537L432</accession>
<dbReference type="SUPFAM" id="SSF55073">
    <property type="entry name" value="Nucleotide cyclase"/>
    <property type="match status" value="1"/>
</dbReference>
<gene>
    <name evidence="2" type="ORF">E6H01_06270</name>
</gene>
<evidence type="ECO:0000313" key="2">
    <source>
        <dbReference type="EMBL" id="TMJ02758.1"/>
    </source>
</evidence>
<dbReference type="CDD" id="cd07302">
    <property type="entry name" value="CHD"/>
    <property type="match status" value="1"/>
</dbReference>
<dbReference type="GO" id="GO:0004383">
    <property type="term" value="F:guanylate cyclase activity"/>
    <property type="evidence" value="ECO:0007669"/>
    <property type="project" value="TreeGrafter"/>
</dbReference>
<name>A0A537L432_9BACT</name>
<organism evidence="2 3">
    <name type="scientific">Candidatus Segetimicrobium genomatis</name>
    <dbReference type="NCBI Taxonomy" id="2569760"/>
    <lineage>
        <taxon>Bacteria</taxon>
        <taxon>Bacillati</taxon>
        <taxon>Candidatus Sysuimicrobiota</taxon>
        <taxon>Candidatus Sysuimicrobiia</taxon>
        <taxon>Candidatus Sysuimicrobiales</taxon>
        <taxon>Candidatus Segetimicrobiaceae</taxon>
        <taxon>Candidatus Segetimicrobium</taxon>
    </lineage>
</organism>
<dbReference type="GO" id="GO:0004016">
    <property type="term" value="F:adenylate cyclase activity"/>
    <property type="evidence" value="ECO:0007669"/>
    <property type="project" value="UniProtKB-ARBA"/>
</dbReference>
<dbReference type="EMBL" id="VBAL01000072">
    <property type="protein sequence ID" value="TMJ02758.1"/>
    <property type="molecule type" value="Genomic_DNA"/>
</dbReference>
<dbReference type="PANTHER" id="PTHR45655:SF13">
    <property type="entry name" value="SOLUBLE GUANYLATE CYCLASE GCY-32-RELATED"/>
    <property type="match status" value="1"/>
</dbReference>
<sequence length="130" mass="14262">MHAHGVEFRIRIGVHTGPVAGVIGKGLRNDYTAIGKTTSVAARLLNFARPGHIAISATTRYATERAFGFSDLGSEVVEGNAEALREYAVTRRTTCAAWWRHRPGSTRVRLLERLRPDVRVEGLRVLGVKG</sequence>
<feature type="domain" description="Guanylate cyclase" evidence="1">
    <location>
        <begin position="1"/>
        <end position="45"/>
    </location>
</feature>
<dbReference type="PANTHER" id="PTHR45655">
    <property type="entry name" value="GUANYLATE CYCLASE SOLUBLE SUBUNIT BETA-2"/>
    <property type="match status" value="1"/>
</dbReference>
<dbReference type="GO" id="GO:0070482">
    <property type="term" value="P:response to oxygen levels"/>
    <property type="evidence" value="ECO:0007669"/>
    <property type="project" value="TreeGrafter"/>
</dbReference>
<dbReference type="AlphaFoldDB" id="A0A537L432"/>
<evidence type="ECO:0000259" key="1">
    <source>
        <dbReference type="PROSITE" id="PS50125"/>
    </source>
</evidence>
<dbReference type="PROSITE" id="PS50125">
    <property type="entry name" value="GUANYLATE_CYCLASE_2"/>
    <property type="match status" value="1"/>
</dbReference>
<dbReference type="Proteomes" id="UP000319353">
    <property type="component" value="Unassembled WGS sequence"/>
</dbReference>
<dbReference type="Pfam" id="PF00211">
    <property type="entry name" value="Guanylate_cyc"/>
    <property type="match status" value="1"/>
</dbReference>
<dbReference type="GO" id="GO:0008074">
    <property type="term" value="C:guanylate cyclase complex, soluble"/>
    <property type="evidence" value="ECO:0007669"/>
    <property type="project" value="TreeGrafter"/>
</dbReference>
<protein>
    <submittedName>
        <fullName evidence="2">Adenylate/guanylate cyclase domain-containing protein</fullName>
    </submittedName>
</protein>
<dbReference type="GO" id="GO:0019934">
    <property type="term" value="P:cGMP-mediated signaling"/>
    <property type="evidence" value="ECO:0007669"/>
    <property type="project" value="TreeGrafter"/>
</dbReference>